<accession>A0A8S5PA82</accession>
<protein>
    <submittedName>
        <fullName evidence="1">Putative head tail adaptor</fullName>
    </submittedName>
</protein>
<dbReference type="InterPro" id="IPR008767">
    <property type="entry name" value="Phage_SPP1_head-tail_adaptor"/>
</dbReference>
<reference evidence="1" key="1">
    <citation type="journal article" date="2021" name="Proc. Natl. Acad. Sci. U.S.A.">
        <title>A Catalog of Tens of Thousands of Viruses from Human Metagenomes Reveals Hidden Associations with Chronic Diseases.</title>
        <authorList>
            <person name="Tisza M.J."/>
            <person name="Buck C.B."/>
        </authorList>
    </citation>
    <scope>NUCLEOTIDE SEQUENCE</scope>
    <source>
        <strain evidence="1">CtpoI7</strain>
    </source>
</reference>
<sequence length="113" mass="13247">MRRVRANDFRHHIQFYKQVDVPTGRGYRQEWVPAFKLWCREKTIFREQLEGVLSGGNTLRDRKEMETRFTKKLSTLNRFLYQGKMYEVSIVGDTVGDCRAIRFLGEAVIDGGA</sequence>
<dbReference type="NCBIfam" id="TIGR01563">
    <property type="entry name" value="gp16_SPP1"/>
    <property type="match status" value="1"/>
</dbReference>
<dbReference type="EMBL" id="BK015368">
    <property type="protein sequence ID" value="DAE03517.1"/>
    <property type="molecule type" value="Genomic_DNA"/>
</dbReference>
<dbReference type="Pfam" id="PF05521">
    <property type="entry name" value="Phage_HCP"/>
    <property type="match status" value="1"/>
</dbReference>
<evidence type="ECO:0000313" key="1">
    <source>
        <dbReference type="EMBL" id="DAE03517.1"/>
    </source>
</evidence>
<dbReference type="Gene3D" id="2.40.10.270">
    <property type="entry name" value="Bacteriophage SPP1 head-tail adaptor protein"/>
    <property type="match status" value="1"/>
</dbReference>
<name>A0A8S5PA82_9CAUD</name>
<organism evidence="1">
    <name type="scientific">Siphoviridae sp. ctpoI7</name>
    <dbReference type="NCBI Taxonomy" id="2825678"/>
    <lineage>
        <taxon>Viruses</taxon>
        <taxon>Duplodnaviria</taxon>
        <taxon>Heunggongvirae</taxon>
        <taxon>Uroviricota</taxon>
        <taxon>Caudoviricetes</taxon>
    </lineage>
</organism>
<dbReference type="InterPro" id="IPR038666">
    <property type="entry name" value="SSP1_head-tail_sf"/>
</dbReference>
<proteinExistence type="predicted"/>